<dbReference type="GO" id="GO:0005886">
    <property type="term" value="C:plasma membrane"/>
    <property type="evidence" value="ECO:0007669"/>
    <property type="project" value="TreeGrafter"/>
</dbReference>
<dbReference type="Gene3D" id="3.30.70.270">
    <property type="match status" value="1"/>
</dbReference>
<feature type="transmembrane region" description="Helical" evidence="3">
    <location>
        <begin position="80"/>
        <end position="99"/>
    </location>
</feature>
<evidence type="ECO:0000256" key="1">
    <source>
        <dbReference type="ARBA" id="ARBA00012528"/>
    </source>
</evidence>
<keyword evidence="3" id="KW-0472">Membrane</keyword>
<name>A0A9X9WQP4_9PROT</name>
<feature type="transmembrane region" description="Helical" evidence="3">
    <location>
        <begin position="43"/>
        <end position="60"/>
    </location>
</feature>
<evidence type="ECO:0000313" key="7">
    <source>
        <dbReference type="Proteomes" id="UP000746741"/>
    </source>
</evidence>
<organism evidence="5 8">
    <name type="scientific">Neoroseomonas oryzicola</name>
    <dbReference type="NCBI Taxonomy" id="535904"/>
    <lineage>
        <taxon>Bacteria</taxon>
        <taxon>Pseudomonadati</taxon>
        <taxon>Pseudomonadota</taxon>
        <taxon>Alphaproteobacteria</taxon>
        <taxon>Acetobacterales</taxon>
        <taxon>Acetobacteraceae</taxon>
        <taxon>Neoroseomonas</taxon>
    </lineage>
</organism>
<keyword evidence="3" id="KW-1133">Transmembrane helix</keyword>
<dbReference type="GO" id="GO:0052621">
    <property type="term" value="F:diguanylate cyclase activity"/>
    <property type="evidence" value="ECO:0007669"/>
    <property type="project" value="UniProtKB-EC"/>
</dbReference>
<dbReference type="PROSITE" id="PS50887">
    <property type="entry name" value="GGDEF"/>
    <property type="match status" value="1"/>
</dbReference>
<dbReference type="EMBL" id="JAAEDK010000132">
    <property type="protein sequence ID" value="MBR0662654.1"/>
    <property type="molecule type" value="Genomic_DNA"/>
</dbReference>
<dbReference type="SUPFAM" id="SSF55073">
    <property type="entry name" value="Nucleotide cyclase"/>
    <property type="match status" value="1"/>
</dbReference>
<evidence type="ECO:0000313" key="5">
    <source>
        <dbReference type="EMBL" id="MBR0662654.1"/>
    </source>
</evidence>
<dbReference type="NCBIfam" id="TIGR00254">
    <property type="entry name" value="GGDEF"/>
    <property type="match status" value="1"/>
</dbReference>
<dbReference type="Proteomes" id="UP000746741">
    <property type="component" value="Unassembled WGS sequence"/>
</dbReference>
<sequence length="278" mass="29709">MLLAEDIFLVARLLIAVLCVFALVAAVRRWGSASAGLPQHRPLLMMLIVVLVIGIGLVIYDGWDNAVSRREQPLLLGSWLWLSFDAAVPLLAILSLRALQERDEAMRRLAEAAVTDPLTGLANRRGFREAALRALEECRRRDRPAAVLMFDIDRFKSVNDGHGHAAGDAVLQGMGAALHRAVRASDLVGRLGGEEFVVLCPDLDPAGAARVAERVRETLRAEVPHPAGGEAVITASVGVARVRAGILATALEAAIDAADRALYAAKEGGRDRVALAAD</sequence>
<reference evidence="5" key="3">
    <citation type="journal article" date="2021" name="Syst. Appl. Microbiol.">
        <title>Roseomonas hellenica sp. nov., isolated from roots of wild-growing Alkanna tinctoria.</title>
        <authorList>
            <person name="Rat A."/>
            <person name="Naranjo H.D."/>
            <person name="Lebbe L."/>
            <person name="Cnockaert M."/>
            <person name="Krigas N."/>
            <person name="Grigoriadou K."/>
            <person name="Maloupa E."/>
            <person name="Willems A."/>
        </authorList>
    </citation>
    <scope>NUCLEOTIDE SEQUENCE</scope>
    <source>
        <strain evidence="5">LMG 31161</strain>
    </source>
</reference>
<dbReference type="AlphaFoldDB" id="A0A9X9WQP4"/>
<reference evidence="6 7" key="2">
    <citation type="submission" date="2020-02" db="EMBL/GenBank/DDBJ databases">
        <authorList>
            <person name="Sun Q."/>
            <person name="Inoue M."/>
        </authorList>
    </citation>
    <scope>NUCLEOTIDE SEQUENCE [LARGE SCALE GENOMIC DNA]</scope>
    <source>
        <strain evidence="6 7">KCTC 22478</strain>
    </source>
</reference>
<dbReference type="PANTHER" id="PTHR45138:SF9">
    <property type="entry name" value="DIGUANYLATE CYCLASE DGCM-RELATED"/>
    <property type="match status" value="1"/>
</dbReference>
<proteinExistence type="predicted"/>
<evidence type="ECO:0000313" key="8">
    <source>
        <dbReference type="Proteomes" id="UP001138708"/>
    </source>
</evidence>
<reference evidence="5" key="1">
    <citation type="submission" date="2020-01" db="EMBL/GenBank/DDBJ databases">
        <authorList>
            <person name="Rat A."/>
        </authorList>
    </citation>
    <scope>NUCLEOTIDE SEQUENCE</scope>
    <source>
        <strain evidence="5">LMG 31161</strain>
    </source>
</reference>
<dbReference type="GO" id="GO:0043709">
    <property type="term" value="P:cell adhesion involved in single-species biofilm formation"/>
    <property type="evidence" value="ECO:0007669"/>
    <property type="project" value="TreeGrafter"/>
</dbReference>
<dbReference type="FunFam" id="3.30.70.270:FF:000001">
    <property type="entry name" value="Diguanylate cyclase domain protein"/>
    <property type="match status" value="1"/>
</dbReference>
<evidence type="ECO:0000256" key="3">
    <source>
        <dbReference type="SAM" id="Phobius"/>
    </source>
</evidence>
<dbReference type="Proteomes" id="UP001138708">
    <property type="component" value="Unassembled WGS sequence"/>
</dbReference>
<accession>A0A9X9WQP4</accession>
<dbReference type="InterPro" id="IPR050469">
    <property type="entry name" value="Diguanylate_Cyclase"/>
</dbReference>
<dbReference type="EC" id="2.7.7.65" evidence="1"/>
<protein>
    <recommendedName>
        <fullName evidence="1">diguanylate cyclase</fullName>
        <ecNumber evidence="1">2.7.7.65</ecNumber>
    </recommendedName>
</protein>
<dbReference type="CDD" id="cd01949">
    <property type="entry name" value="GGDEF"/>
    <property type="match status" value="1"/>
</dbReference>
<dbReference type="EMBL" id="JAAVUP010000004">
    <property type="protein sequence ID" value="NKE18381.1"/>
    <property type="molecule type" value="Genomic_DNA"/>
</dbReference>
<gene>
    <name evidence="6" type="ORF">GWK15_15615</name>
    <name evidence="5" type="ORF">GXW75_25635</name>
</gene>
<dbReference type="InterPro" id="IPR000160">
    <property type="entry name" value="GGDEF_dom"/>
</dbReference>
<dbReference type="InterPro" id="IPR029787">
    <property type="entry name" value="Nucleotide_cyclase"/>
</dbReference>
<evidence type="ECO:0000256" key="2">
    <source>
        <dbReference type="ARBA" id="ARBA00034247"/>
    </source>
</evidence>
<dbReference type="PANTHER" id="PTHR45138">
    <property type="entry name" value="REGULATORY COMPONENTS OF SENSORY TRANSDUCTION SYSTEM"/>
    <property type="match status" value="1"/>
</dbReference>
<dbReference type="RefSeq" id="WP_168042284.1">
    <property type="nucleotide sequence ID" value="NZ_JAAEDK010000132.1"/>
</dbReference>
<dbReference type="GO" id="GO:1902201">
    <property type="term" value="P:negative regulation of bacterial-type flagellum-dependent cell motility"/>
    <property type="evidence" value="ECO:0007669"/>
    <property type="project" value="TreeGrafter"/>
</dbReference>
<evidence type="ECO:0000313" key="6">
    <source>
        <dbReference type="EMBL" id="NKE18381.1"/>
    </source>
</evidence>
<dbReference type="InterPro" id="IPR043128">
    <property type="entry name" value="Rev_trsase/Diguanyl_cyclase"/>
</dbReference>
<feature type="transmembrane region" description="Helical" evidence="3">
    <location>
        <begin position="6"/>
        <end position="31"/>
    </location>
</feature>
<comment type="caution">
    <text evidence="5">The sequence shown here is derived from an EMBL/GenBank/DDBJ whole genome shotgun (WGS) entry which is preliminary data.</text>
</comment>
<keyword evidence="7" id="KW-1185">Reference proteome</keyword>
<keyword evidence="3" id="KW-0812">Transmembrane</keyword>
<dbReference type="Pfam" id="PF00990">
    <property type="entry name" value="GGDEF"/>
    <property type="match status" value="1"/>
</dbReference>
<feature type="domain" description="GGDEF" evidence="4">
    <location>
        <begin position="143"/>
        <end position="278"/>
    </location>
</feature>
<comment type="catalytic activity">
    <reaction evidence="2">
        <text>2 GTP = 3',3'-c-di-GMP + 2 diphosphate</text>
        <dbReference type="Rhea" id="RHEA:24898"/>
        <dbReference type="ChEBI" id="CHEBI:33019"/>
        <dbReference type="ChEBI" id="CHEBI:37565"/>
        <dbReference type="ChEBI" id="CHEBI:58805"/>
        <dbReference type="EC" id="2.7.7.65"/>
    </reaction>
</comment>
<evidence type="ECO:0000259" key="4">
    <source>
        <dbReference type="PROSITE" id="PS50887"/>
    </source>
</evidence>
<dbReference type="SMART" id="SM00267">
    <property type="entry name" value="GGDEF"/>
    <property type="match status" value="1"/>
</dbReference>